<dbReference type="EMBL" id="JAQHRD010000005">
    <property type="protein sequence ID" value="KAJ6440864.1"/>
    <property type="molecule type" value="Genomic_DNA"/>
</dbReference>
<feature type="region of interest" description="Disordered" evidence="4">
    <location>
        <begin position="93"/>
        <end position="152"/>
    </location>
</feature>
<dbReference type="GO" id="GO:0005840">
    <property type="term" value="C:ribosome"/>
    <property type="evidence" value="ECO:0007669"/>
    <property type="project" value="UniProtKB-KW"/>
</dbReference>
<dbReference type="PANTHER" id="PTHR10744">
    <property type="entry name" value="40S RIBOSOMAL PROTEIN S11 FAMILY MEMBER"/>
    <property type="match status" value="1"/>
</dbReference>
<name>A0AB34FP43_9HYPO</name>
<feature type="compositionally biased region" description="Basic and acidic residues" evidence="4">
    <location>
        <begin position="107"/>
        <end position="136"/>
    </location>
</feature>
<evidence type="ECO:0000256" key="2">
    <source>
        <dbReference type="ARBA" id="ARBA00022980"/>
    </source>
</evidence>
<evidence type="ECO:0000313" key="5">
    <source>
        <dbReference type="EMBL" id="KAJ6440864.1"/>
    </source>
</evidence>
<comment type="caution">
    <text evidence="5">The sequence shown here is derived from an EMBL/GenBank/DDBJ whole genome shotgun (WGS) entry which is preliminary data.</text>
</comment>
<dbReference type="GO" id="GO:0005739">
    <property type="term" value="C:mitochondrion"/>
    <property type="evidence" value="ECO:0007669"/>
    <property type="project" value="TreeGrafter"/>
</dbReference>
<dbReference type="Gene3D" id="2.40.50.140">
    <property type="entry name" value="Nucleic acid-binding proteins"/>
    <property type="match status" value="1"/>
</dbReference>
<dbReference type="InterPro" id="IPR012340">
    <property type="entry name" value="NA-bd_OB-fold"/>
</dbReference>
<evidence type="ECO:0000256" key="4">
    <source>
        <dbReference type="SAM" id="MobiDB-lite"/>
    </source>
</evidence>
<dbReference type="InterPro" id="IPR000266">
    <property type="entry name" value="Ribosomal_uS17"/>
</dbReference>
<accession>A0AB34FP43</accession>
<gene>
    <name evidence="5" type="primary">RP-S17</name>
    <name evidence="5" type="ORF">O9K51_06656</name>
</gene>
<proteinExistence type="inferred from homology"/>
<dbReference type="Pfam" id="PF00366">
    <property type="entry name" value="Ribosomal_S17"/>
    <property type="match status" value="1"/>
</dbReference>
<protein>
    <submittedName>
        <fullName evidence="5">WD repeat protein</fullName>
    </submittedName>
</protein>
<dbReference type="GO" id="GO:0006412">
    <property type="term" value="P:translation"/>
    <property type="evidence" value="ECO:0007669"/>
    <property type="project" value="InterPro"/>
</dbReference>
<evidence type="ECO:0000313" key="6">
    <source>
        <dbReference type="Proteomes" id="UP001163105"/>
    </source>
</evidence>
<comment type="similarity">
    <text evidence="1">Belongs to the universal ribosomal protein uS17 family.</text>
</comment>
<dbReference type="SUPFAM" id="SSF50249">
    <property type="entry name" value="Nucleic acid-binding proteins"/>
    <property type="match status" value="1"/>
</dbReference>
<evidence type="ECO:0000256" key="3">
    <source>
        <dbReference type="ARBA" id="ARBA00023274"/>
    </source>
</evidence>
<reference evidence="5" key="1">
    <citation type="submission" date="2023-01" db="EMBL/GenBank/DDBJ databases">
        <title>The growth and conidiation of Purpureocillium lavendulum are regulated by nitrogen source and histone H3K14 acetylation.</title>
        <authorList>
            <person name="Tang P."/>
            <person name="Han J."/>
            <person name="Zhang C."/>
            <person name="Tang P."/>
            <person name="Qi F."/>
            <person name="Zhang K."/>
            <person name="Liang L."/>
        </authorList>
    </citation>
    <scope>NUCLEOTIDE SEQUENCE</scope>
    <source>
        <strain evidence="5">YMF1.00683</strain>
    </source>
</reference>
<dbReference type="CDD" id="cd00364">
    <property type="entry name" value="Ribosomal_uS17"/>
    <property type="match status" value="1"/>
</dbReference>
<dbReference type="GO" id="GO:0003735">
    <property type="term" value="F:structural constituent of ribosome"/>
    <property type="evidence" value="ECO:0007669"/>
    <property type="project" value="InterPro"/>
</dbReference>
<evidence type="ECO:0000256" key="1">
    <source>
        <dbReference type="ARBA" id="ARBA00010254"/>
    </source>
</evidence>
<keyword evidence="2" id="KW-0689">Ribosomal protein</keyword>
<dbReference type="PANTHER" id="PTHR10744:SF1">
    <property type="entry name" value="SMALL RIBOSOMAL SUBUNIT PROTEIN US17M"/>
    <property type="match status" value="1"/>
</dbReference>
<keyword evidence="3" id="KW-0687">Ribonucleoprotein</keyword>
<keyword evidence="6" id="KW-1185">Reference proteome</keyword>
<dbReference type="GO" id="GO:1990904">
    <property type="term" value="C:ribonucleoprotein complex"/>
    <property type="evidence" value="ECO:0007669"/>
    <property type="project" value="UniProtKB-KW"/>
</dbReference>
<sequence>MMNMASQVAKAARRVTHELHGVVVSAGLMQKTVKVRVGGQKWNKVVNKWFADPKHYLVHDPNSSLRTGDVVSIAPGWPTSKSKRHVIKQIIAPFGSPIDQRPPVPTLEERIAEREAKKAAKDERRAARRDAEEQSSRTKRSSHKGEAQGPGE</sequence>
<dbReference type="AlphaFoldDB" id="A0AB34FP43"/>
<organism evidence="5 6">
    <name type="scientific">Purpureocillium lavendulum</name>
    <dbReference type="NCBI Taxonomy" id="1247861"/>
    <lineage>
        <taxon>Eukaryota</taxon>
        <taxon>Fungi</taxon>
        <taxon>Dikarya</taxon>
        <taxon>Ascomycota</taxon>
        <taxon>Pezizomycotina</taxon>
        <taxon>Sordariomycetes</taxon>
        <taxon>Hypocreomycetidae</taxon>
        <taxon>Hypocreales</taxon>
        <taxon>Ophiocordycipitaceae</taxon>
        <taxon>Purpureocillium</taxon>
    </lineage>
</organism>
<dbReference type="Proteomes" id="UP001163105">
    <property type="component" value="Unassembled WGS sequence"/>
</dbReference>